<dbReference type="Gene3D" id="3.80.10.10">
    <property type="entry name" value="Ribonuclease Inhibitor"/>
    <property type="match status" value="1"/>
</dbReference>
<accession>A0A2G8KMN4</accession>
<evidence type="ECO:0000256" key="7">
    <source>
        <dbReference type="ARBA" id="ARBA00022737"/>
    </source>
</evidence>
<comment type="subcellular location">
    <subcellularLocation>
        <location evidence="1">Cell membrane</location>
        <topology evidence="1">Single-pass membrane protein</topology>
    </subcellularLocation>
</comment>
<dbReference type="EMBL" id="MRZV01000476">
    <property type="protein sequence ID" value="PIK49198.1"/>
    <property type="molecule type" value="Genomic_DNA"/>
</dbReference>
<evidence type="ECO:0000256" key="8">
    <source>
        <dbReference type="ARBA" id="ARBA00022989"/>
    </source>
</evidence>
<dbReference type="PANTHER" id="PTHR46473:SF26">
    <property type="entry name" value="LRRNT DOMAIN-CONTAINING PROTEIN"/>
    <property type="match status" value="1"/>
</dbReference>
<dbReference type="PROSITE" id="PS51450">
    <property type="entry name" value="LRR"/>
    <property type="match status" value="2"/>
</dbReference>
<keyword evidence="4" id="KW-0433">Leucine-rich repeat</keyword>
<dbReference type="PANTHER" id="PTHR46473">
    <property type="entry name" value="GH08155P"/>
    <property type="match status" value="1"/>
</dbReference>
<dbReference type="Proteomes" id="UP000230750">
    <property type="component" value="Unassembled WGS sequence"/>
</dbReference>
<protein>
    <submittedName>
        <fullName evidence="13">Protein slit</fullName>
    </submittedName>
</protein>
<evidence type="ECO:0000256" key="11">
    <source>
        <dbReference type="ARBA" id="ARBA00023157"/>
    </source>
</evidence>
<evidence type="ECO:0000313" key="14">
    <source>
        <dbReference type="Proteomes" id="UP000230750"/>
    </source>
</evidence>
<keyword evidence="5" id="KW-0812">Transmembrane</keyword>
<proteinExistence type="predicted"/>
<evidence type="ECO:0000256" key="10">
    <source>
        <dbReference type="ARBA" id="ARBA00023136"/>
    </source>
</evidence>
<keyword evidence="3" id="KW-1003">Cell membrane</keyword>
<name>A0A2G8KMN4_STIJA</name>
<reference evidence="13 14" key="1">
    <citation type="journal article" date="2017" name="PLoS Biol.">
        <title>The sea cucumber genome provides insights into morphological evolution and visceral regeneration.</title>
        <authorList>
            <person name="Zhang X."/>
            <person name="Sun L."/>
            <person name="Yuan J."/>
            <person name="Sun Y."/>
            <person name="Gao Y."/>
            <person name="Zhang L."/>
            <person name="Li S."/>
            <person name="Dai H."/>
            <person name="Hamel J.F."/>
            <person name="Liu C."/>
            <person name="Yu Y."/>
            <person name="Liu S."/>
            <person name="Lin W."/>
            <person name="Guo K."/>
            <person name="Jin S."/>
            <person name="Xu P."/>
            <person name="Storey K.B."/>
            <person name="Huan P."/>
            <person name="Zhang T."/>
            <person name="Zhou Y."/>
            <person name="Zhang J."/>
            <person name="Lin C."/>
            <person name="Li X."/>
            <person name="Xing L."/>
            <person name="Huo D."/>
            <person name="Sun M."/>
            <person name="Wang L."/>
            <person name="Mercier A."/>
            <person name="Li F."/>
            <person name="Yang H."/>
            <person name="Xiang J."/>
        </authorList>
    </citation>
    <scope>NUCLEOTIDE SEQUENCE [LARGE SCALE GENOMIC DNA]</scope>
    <source>
        <strain evidence="13">Shaxun</strain>
        <tissue evidence="13">Muscle</tissue>
    </source>
</reference>
<organism evidence="13 14">
    <name type="scientific">Stichopus japonicus</name>
    <name type="common">Sea cucumber</name>
    <dbReference type="NCBI Taxonomy" id="307972"/>
    <lineage>
        <taxon>Eukaryota</taxon>
        <taxon>Metazoa</taxon>
        <taxon>Echinodermata</taxon>
        <taxon>Eleutherozoa</taxon>
        <taxon>Echinozoa</taxon>
        <taxon>Holothuroidea</taxon>
        <taxon>Aspidochirotacea</taxon>
        <taxon>Aspidochirotida</taxon>
        <taxon>Stichopodidae</taxon>
        <taxon>Apostichopus</taxon>
    </lineage>
</organism>
<dbReference type="GO" id="GO:0008076">
    <property type="term" value="C:voltage-gated potassium channel complex"/>
    <property type="evidence" value="ECO:0007669"/>
    <property type="project" value="TreeGrafter"/>
</dbReference>
<dbReference type="SUPFAM" id="SSF52058">
    <property type="entry name" value="L domain-like"/>
    <property type="match status" value="1"/>
</dbReference>
<keyword evidence="7" id="KW-0677">Repeat</keyword>
<evidence type="ECO:0000313" key="13">
    <source>
        <dbReference type="EMBL" id="PIK49198.1"/>
    </source>
</evidence>
<evidence type="ECO:0000256" key="6">
    <source>
        <dbReference type="ARBA" id="ARBA00022729"/>
    </source>
</evidence>
<evidence type="ECO:0000256" key="3">
    <source>
        <dbReference type="ARBA" id="ARBA00022475"/>
    </source>
</evidence>
<evidence type="ECO:0000256" key="1">
    <source>
        <dbReference type="ARBA" id="ARBA00004162"/>
    </source>
</evidence>
<dbReference type="OrthoDB" id="10068119at2759"/>
<dbReference type="InterPro" id="IPR001611">
    <property type="entry name" value="Leu-rich_rpt"/>
</dbReference>
<evidence type="ECO:0000256" key="4">
    <source>
        <dbReference type="ARBA" id="ARBA00022614"/>
    </source>
</evidence>
<dbReference type="SMART" id="SM00369">
    <property type="entry name" value="LRR_TYP"/>
    <property type="match status" value="2"/>
</dbReference>
<keyword evidence="10" id="KW-0472">Membrane</keyword>
<dbReference type="GO" id="GO:0044325">
    <property type="term" value="F:transmembrane transporter binding"/>
    <property type="evidence" value="ECO:0007669"/>
    <property type="project" value="TreeGrafter"/>
</dbReference>
<evidence type="ECO:0000256" key="2">
    <source>
        <dbReference type="ARBA" id="ARBA00022448"/>
    </source>
</evidence>
<keyword evidence="12" id="KW-0407">Ion channel</keyword>
<evidence type="ECO:0000256" key="12">
    <source>
        <dbReference type="ARBA" id="ARBA00023303"/>
    </source>
</evidence>
<keyword evidence="14" id="KW-1185">Reference proteome</keyword>
<dbReference type="GO" id="GO:0099104">
    <property type="term" value="F:potassium channel activator activity"/>
    <property type="evidence" value="ECO:0007669"/>
    <property type="project" value="TreeGrafter"/>
</dbReference>
<dbReference type="AlphaFoldDB" id="A0A2G8KMN4"/>
<comment type="caution">
    <text evidence="13">The sequence shown here is derived from an EMBL/GenBank/DDBJ whole genome shotgun (WGS) entry which is preliminary data.</text>
</comment>
<gene>
    <name evidence="13" type="ORF">BSL78_13928</name>
</gene>
<keyword evidence="11" id="KW-1015">Disulfide bond</keyword>
<dbReference type="InterPro" id="IPR032675">
    <property type="entry name" value="LRR_dom_sf"/>
</dbReference>
<keyword evidence="9" id="KW-0406">Ion transport</keyword>
<dbReference type="InterPro" id="IPR003591">
    <property type="entry name" value="Leu-rich_rpt_typical-subtyp"/>
</dbReference>
<dbReference type="GO" id="GO:0005249">
    <property type="term" value="F:voltage-gated potassium channel activity"/>
    <property type="evidence" value="ECO:0007669"/>
    <property type="project" value="TreeGrafter"/>
</dbReference>
<keyword evidence="6" id="KW-0732">Signal</keyword>
<keyword evidence="8" id="KW-1133">Transmembrane helix</keyword>
<sequence length="210" mass="24330">MDYSRYSFRQPNPLELQMTGRKFVFLSNTERNICNHNLHEVQAVVRKDMEEKNGFFLEQVFIQTSKYKVIHDQVYLSDCPILPTAPGKSIDYCPRRCLCEHAQLVCGGARVSYSTKRIAEIPAKLDEITSRVEIGNFSRNLITEINFGDLFGLEVTKILDLSHNRIKTIENGAFEMTTLKNKLRVLYLSYNRLDVLQPEMFSGLDNLWQL</sequence>
<keyword evidence="2" id="KW-0813">Transport</keyword>
<evidence type="ECO:0000256" key="9">
    <source>
        <dbReference type="ARBA" id="ARBA00023065"/>
    </source>
</evidence>
<dbReference type="STRING" id="307972.A0A2G8KMN4"/>
<dbReference type="InterPro" id="IPR051432">
    <property type="entry name" value="KCNMA1_auxiliary"/>
</dbReference>
<dbReference type="Pfam" id="PF13855">
    <property type="entry name" value="LRR_8"/>
    <property type="match status" value="1"/>
</dbReference>
<evidence type="ECO:0000256" key="5">
    <source>
        <dbReference type="ARBA" id="ARBA00022692"/>
    </source>
</evidence>